<feature type="domain" description="N-acetyltransferase" evidence="1">
    <location>
        <begin position="56"/>
        <end position="203"/>
    </location>
</feature>
<evidence type="ECO:0000313" key="3">
    <source>
        <dbReference type="Proteomes" id="UP001648503"/>
    </source>
</evidence>
<evidence type="ECO:0000259" key="1">
    <source>
        <dbReference type="PROSITE" id="PS51186"/>
    </source>
</evidence>
<dbReference type="InterPro" id="IPR052742">
    <property type="entry name" value="Mito_N-acetyltransferase"/>
</dbReference>
<keyword evidence="3" id="KW-1185">Reference proteome</keyword>
<dbReference type="PANTHER" id="PTHR43138:SF1">
    <property type="entry name" value="N-ACETYLTRANSFERASE ACA1"/>
    <property type="match status" value="1"/>
</dbReference>
<dbReference type="Gene3D" id="3.40.630.30">
    <property type="match status" value="1"/>
</dbReference>
<dbReference type="PROSITE" id="PS51186">
    <property type="entry name" value="GNAT"/>
    <property type="match status" value="1"/>
</dbReference>
<dbReference type="SUPFAM" id="SSF55729">
    <property type="entry name" value="Acyl-CoA N-acyltransferases (Nat)"/>
    <property type="match status" value="1"/>
</dbReference>
<reference evidence="2 3" key="1">
    <citation type="submission" date="2021-02" db="EMBL/GenBank/DDBJ databases">
        <title>Variation within the Batrachochytrium salamandrivorans European outbreak.</title>
        <authorList>
            <person name="Kelly M."/>
            <person name="Pasmans F."/>
            <person name="Shea T.P."/>
            <person name="Munoz J.F."/>
            <person name="Carranza S."/>
            <person name="Cuomo C.A."/>
            <person name="Martel A."/>
        </authorList>
    </citation>
    <scope>NUCLEOTIDE SEQUENCE [LARGE SCALE GENOMIC DNA]</scope>
    <source>
        <strain evidence="2 3">AMFP18/2</strain>
    </source>
</reference>
<dbReference type="Pfam" id="PF00583">
    <property type="entry name" value="Acetyltransf_1"/>
    <property type="match status" value="1"/>
</dbReference>
<comment type="caution">
    <text evidence="2">The sequence shown here is derived from an EMBL/GenBank/DDBJ whole genome shotgun (WGS) entry which is preliminary data.</text>
</comment>
<dbReference type="InterPro" id="IPR000182">
    <property type="entry name" value="GNAT_dom"/>
</dbReference>
<dbReference type="InterPro" id="IPR016181">
    <property type="entry name" value="Acyl_CoA_acyltransferase"/>
</dbReference>
<accession>A0ABQ8F8D7</accession>
<name>A0ABQ8F8D7_9FUNG</name>
<proteinExistence type="predicted"/>
<dbReference type="PANTHER" id="PTHR43138">
    <property type="entry name" value="ACETYLTRANSFERASE, GNAT FAMILY"/>
    <property type="match status" value="1"/>
</dbReference>
<protein>
    <recommendedName>
        <fullName evidence="1">N-acetyltransferase domain-containing protein</fullName>
    </recommendedName>
</protein>
<gene>
    <name evidence="2" type="ORF">BASA50_007020</name>
</gene>
<dbReference type="CDD" id="cd04301">
    <property type="entry name" value="NAT_SF"/>
    <property type="match status" value="1"/>
</dbReference>
<dbReference type="EMBL" id="JAFCIX010000341">
    <property type="protein sequence ID" value="KAH6593965.1"/>
    <property type="molecule type" value="Genomic_DNA"/>
</dbReference>
<evidence type="ECO:0000313" key="2">
    <source>
        <dbReference type="EMBL" id="KAH6593965.1"/>
    </source>
</evidence>
<organism evidence="2 3">
    <name type="scientific">Batrachochytrium salamandrivorans</name>
    <dbReference type="NCBI Taxonomy" id="1357716"/>
    <lineage>
        <taxon>Eukaryota</taxon>
        <taxon>Fungi</taxon>
        <taxon>Fungi incertae sedis</taxon>
        <taxon>Chytridiomycota</taxon>
        <taxon>Chytridiomycota incertae sedis</taxon>
        <taxon>Chytridiomycetes</taxon>
        <taxon>Rhizophydiales</taxon>
        <taxon>Rhizophydiales incertae sedis</taxon>
        <taxon>Batrachochytrium</taxon>
    </lineage>
</organism>
<dbReference type="Proteomes" id="UP001648503">
    <property type="component" value="Unassembled WGS sequence"/>
</dbReference>
<sequence length="222" mass="24473">MSSAYGAIARPQSSVGPASTADILHPLPSTIVRPLLRDGSTAMIQSICPSNTGLVEQLHILFNRIIDDGDTYPQEEPMSKQAFISYFFSNDAYVLVDVETQSTVYGAFYIKPNFPGRCCHICNGGFIVAHEHRNKGVGRALATAYLRIAPRLNYKASMFNLVFETNIASVRLWQTMGFVEIGRVPHAGKLKGSVGLVDAIMFYYCFEKDDNQEAVEPSSGHE</sequence>